<dbReference type="AlphaFoldDB" id="A0A2H3JRZ6"/>
<keyword evidence="6" id="KW-1185">Reference proteome</keyword>
<dbReference type="STRING" id="742152.A0A2H3JRZ6"/>
<dbReference type="SUPFAM" id="SSF50044">
    <property type="entry name" value="SH3-domain"/>
    <property type="match status" value="1"/>
</dbReference>
<dbReference type="CDD" id="cd00174">
    <property type="entry name" value="SH3"/>
    <property type="match status" value="1"/>
</dbReference>
<dbReference type="PRINTS" id="PR00452">
    <property type="entry name" value="SH3DOMAIN"/>
</dbReference>
<dbReference type="OMA" id="AEVLYDY"/>
<evidence type="ECO:0000259" key="4">
    <source>
        <dbReference type="PROSITE" id="PS50002"/>
    </source>
</evidence>
<feature type="compositionally biased region" description="Pro residues" evidence="3">
    <location>
        <begin position="210"/>
        <end position="222"/>
    </location>
</feature>
<feature type="region of interest" description="Disordered" evidence="3">
    <location>
        <begin position="73"/>
        <end position="95"/>
    </location>
</feature>
<dbReference type="InterPro" id="IPR001452">
    <property type="entry name" value="SH3_domain"/>
</dbReference>
<dbReference type="GO" id="GO:0043332">
    <property type="term" value="C:mating projection tip"/>
    <property type="evidence" value="ECO:0007669"/>
    <property type="project" value="TreeGrafter"/>
</dbReference>
<evidence type="ECO:0000256" key="2">
    <source>
        <dbReference type="PROSITE-ProRule" id="PRU00192"/>
    </source>
</evidence>
<dbReference type="GO" id="GO:1990528">
    <property type="term" value="C:Rvs161p-Rvs167p complex"/>
    <property type="evidence" value="ECO:0007669"/>
    <property type="project" value="TreeGrafter"/>
</dbReference>
<dbReference type="GO" id="GO:0008289">
    <property type="term" value="F:lipid binding"/>
    <property type="evidence" value="ECO:0007669"/>
    <property type="project" value="TreeGrafter"/>
</dbReference>
<feature type="region of interest" description="Disordered" evidence="3">
    <location>
        <begin position="111"/>
        <end position="141"/>
    </location>
</feature>
<protein>
    <submittedName>
        <fullName evidence="5">SH3-domain-containing protein</fullName>
    </submittedName>
</protein>
<sequence>MVFANLSSHEKDAFFALLDEYFASRPELLSSAGAGSNIGLNGDAGRAAAASALHGAFSKTTPQEAASTINSFRKSIPPPAQNPASQAASPDGHAELASSVGRVANMAAAFGAPKSLAPPRPPPRRSPSSEDTSAVSETGKLALQRKFGDVDVSSGKAMFSSLRNSTVAKTATPPPVAPPTPPAFARKGGFAPPPVRRVDSAVSPKAASTPSPPPPPPPPVPVRPREEPEGEWAEVLYDYSSDDPGDLAIQEGQRILIVEKTSDDWWTGECEGRKGLVPAAYVKLL</sequence>
<reference evidence="5 6" key="1">
    <citation type="journal article" date="2012" name="Science">
        <title>The Paleozoic origin of enzymatic lignin decomposition reconstructed from 31 fungal genomes.</title>
        <authorList>
            <person name="Floudas D."/>
            <person name="Binder M."/>
            <person name="Riley R."/>
            <person name="Barry K."/>
            <person name="Blanchette R.A."/>
            <person name="Henrissat B."/>
            <person name="Martinez A.T."/>
            <person name="Otillar R."/>
            <person name="Spatafora J.W."/>
            <person name="Yadav J.S."/>
            <person name="Aerts A."/>
            <person name="Benoit I."/>
            <person name="Boyd A."/>
            <person name="Carlson A."/>
            <person name="Copeland A."/>
            <person name="Coutinho P.M."/>
            <person name="de Vries R.P."/>
            <person name="Ferreira P."/>
            <person name="Findley K."/>
            <person name="Foster B."/>
            <person name="Gaskell J."/>
            <person name="Glotzer D."/>
            <person name="Gorecki P."/>
            <person name="Heitman J."/>
            <person name="Hesse C."/>
            <person name="Hori C."/>
            <person name="Igarashi K."/>
            <person name="Jurgens J.A."/>
            <person name="Kallen N."/>
            <person name="Kersten P."/>
            <person name="Kohler A."/>
            <person name="Kuees U."/>
            <person name="Kumar T.K.A."/>
            <person name="Kuo A."/>
            <person name="LaButti K."/>
            <person name="Larrondo L.F."/>
            <person name="Lindquist E."/>
            <person name="Ling A."/>
            <person name="Lombard V."/>
            <person name="Lucas S."/>
            <person name="Lundell T."/>
            <person name="Martin R."/>
            <person name="McLaughlin D.J."/>
            <person name="Morgenstern I."/>
            <person name="Morin E."/>
            <person name="Murat C."/>
            <person name="Nagy L.G."/>
            <person name="Nolan M."/>
            <person name="Ohm R.A."/>
            <person name="Patyshakuliyeva A."/>
            <person name="Rokas A."/>
            <person name="Ruiz-Duenas F.J."/>
            <person name="Sabat G."/>
            <person name="Salamov A."/>
            <person name="Samejima M."/>
            <person name="Schmutz J."/>
            <person name="Slot J.C."/>
            <person name="St John F."/>
            <person name="Stenlid J."/>
            <person name="Sun H."/>
            <person name="Sun S."/>
            <person name="Syed K."/>
            <person name="Tsang A."/>
            <person name="Wiebenga A."/>
            <person name="Young D."/>
            <person name="Pisabarro A."/>
            <person name="Eastwood D.C."/>
            <person name="Martin F."/>
            <person name="Cullen D."/>
            <person name="Grigoriev I.V."/>
            <person name="Hibbett D.S."/>
        </authorList>
    </citation>
    <scope>NUCLEOTIDE SEQUENCE [LARGE SCALE GENOMIC DNA]</scope>
    <source>
        <strain evidence="5 6">MD-104</strain>
    </source>
</reference>
<dbReference type="PANTHER" id="PTHR47174:SF2">
    <property type="entry name" value="SH3 DOMAIN SIGNALLING PROTEIN (AFU_ORTHOLOGUE AFUA_5G07670)"/>
    <property type="match status" value="1"/>
</dbReference>
<proteinExistence type="predicted"/>
<feature type="domain" description="SH3" evidence="4">
    <location>
        <begin position="228"/>
        <end position="285"/>
    </location>
</feature>
<feature type="compositionally biased region" description="Pro residues" evidence="3">
    <location>
        <begin position="172"/>
        <end position="182"/>
    </location>
</feature>
<dbReference type="PANTHER" id="PTHR47174">
    <property type="entry name" value="BRIDGING INTEGRATOR 3"/>
    <property type="match status" value="1"/>
</dbReference>
<organism evidence="5 6">
    <name type="scientific">Wolfiporia cocos (strain MD-104)</name>
    <name type="common">Brown rot fungus</name>
    <dbReference type="NCBI Taxonomy" id="742152"/>
    <lineage>
        <taxon>Eukaryota</taxon>
        <taxon>Fungi</taxon>
        <taxon>Dikarya</taxon>
        <taxon>Basidiomycota</taxon>
        <taxon>Agaricomycotina</taxon>
        <taxon>Agaricomycetes</taxon>
        <taxon>Polyporales</taxon>
        <taxon>Phaeolaceae</taxon>
        <taxon>Wolfiporia</taxon>
    </lineage>
</organism>
<evidence type="ECO:0000256" key="3">
    <source>
        <dbReference type="SAM" id="MobiDB-lite"/>
    </source>
</evidence>
<dbReference type="OrthoDB" id="10255128at2759"/>
<evidence type="ECO:0000313" key="5">
    <source>
        <dbReference type="EMBL" id="PCH41559.1"/>
    </source>
</evidence>
<dbReference type="EMBL" id="KB468113">
    <property type="protein sequence ID" value="PCH41559.1"/>
    <property type="molecule type" value="Genomic_DNA"/>
</dbReference>
<dbReference type="GO" id="GO:0097320">
    <property type="term" value="P:plasma membrane tubulation"/>
    <property type="evidence" value="ECO:0007669"/>
    <property type="project" value="TreeGrafter"/>
</dbReference>
<dbReference type="GO" id="GO:0006897">
    <property type="term" value="P:endocytosis"/>
    <property type="evidence" value="ECO:0007669"/>
    <property type="project" value="InterPro"/>
</dbReference>
<dbReference type="Proteomes" id="UP000218811">
    <property type="component" value="Unassembled WGS sequence"/>
</dbReference>
<dbReference type="GO" id="GO:0031097">
    <property type="term" value="C:medial cortex"/>
    <property type="evidence" value="ECO:0007669"/>
    <property type="project" value="TreeGrafter"/>
</dbReference>
<dbReference type="GO" id="GO:0030479">
    <property type="term" value="C:actin cortical patch"/>
    <property type="evidence" value="ECO:0007669"/>
    <property type="project" value="TreeGrafter"/>
</dbReference>
<dbReference type="InterPro" id="IPR046982">
    <property type="entry name" value="BIN3/RVS161-like"/>
</dbReference>
<dbReference type="PROSITE" id="PS50002">
    <property type="entry name" value="SH3"/>
    <property type="match status" value="1"/>
</dbReference>
<feature type="region of interest" description="Disordered" evidence="3">
    <location>
        <begin position="165"/>
        <end position="229"/>
    </location>
</feature>
<dbReference type="SMART" id="SM00326">
    <property type="entry name" value="SH3"/>
    <property type="match status" value="1"/>
</dbReference>
<evidence type="ECO:0000256" key="1">
    <source>
        <dbReference type="ARBA" id="ARBA00022443"/>
    </source>
</evidence>
<accession>A0A2H3JRZ6</accession>
<gene>
    <name evidence="5" type="ORF">WOLCODRAFT_137468</name>
</gene>
<dbReference type="PRINTS" id="PR00499">
    <property type="entry name" value="P67PHOX"/>
</dbReference>
<evidence type="ECO:0000313" key="6">
    <source>
        <dbReference type="Proteomes" id="UP000218811"/>
    </source>
</evidence>
<keyword evidence="1 2" id="KW-0728">SH3 domain</keyword>
<dbReference type="GO" id="GO:0051666">
    <property type="term" value="P:actin cortical patch localization"/>
    <property type="evidence" value="ECO:0007669"/>
    <property type="project" value="InterPro"/>
</dbReference>
<feature type="compositionally biased region" description="Pro residues" evidence="3">
    <location>
        <begin position="116"/>
        <end position="125"/>
    </location>
</feature>
<dbReference type="Pfam" id="PF00018">
    <property type="entry name" value="SH3_1"/>
    <property type="match status" value="1"/>
</dbReference>
<dbReference type="InterPro" id="IPR036028">
    <property type="entry name" value="SH3-like_dom_sf"/>
</dbReference>
<dbReference type="Gene3D" id="2.30.30.40">
    <property type="entry name" value="SH3 Domains"/>
    <property type="match status" value="1"/>
</dbReference>
<name>A0A2H3JRZ6_WOLCO</name>